<feature type="domain" description="AMP-dependent synthetase/ligase" evidence="5">
    <location>
        <begin position="67"/>
        <end position="475"/>
    </location>
</feature>
<evidence type="ECO:0000256" key="3">
    <source>
        <dbReference type="ARBA" id="ARBA00023098"/>
    </source>
</evidence>
<sequence length="683" mass="76120">MAPLKPTENKISCSLNQAVKILSSEESLAEIKPKTIPEFFKECCEKFQHLPALKYKTSEHDNAAGPKEATDSWCTVSYGDYQTNVEKTALALLSLGIGARTSVGILAPNCPEWFYVHLGAICINAVSVGIYASNSAETIFHILETSNASAVLVDDTHQLNKIREIRSRLPLLKAVIQLNGPFDFEEQDKAEGYFRWSELMEMPVSSSLKEELDTREREVAPNDCALLIFTSGTVGMPKGVMISHDGVLYCAQSVTQSLPSIRPGPKTAVSYLPLSHIAAQLFDIFMAMENGVTVYFADRNALKGSIGRTLVAARPSFFFGVPRIFEKIQEKLTQVDGETKGFMKCCISKAREMMLQYHLDRMAGKPTSYVKYWLASCITNRIKYNMGFNLLENCYIGGAPVSPELKCFFLSLDLPLSDVFGMSETSGGVIFNYSGPNLETIGKPIGGQEVKIQDPNAKGEGEIMLRGRTNMMGYLREPEKTESAITEDGWILSGDVGYIDDQGYIYINGRIKELIITAGGENIPPNHIEALIKNELPCISNAVAVGDYRKYITVLLTFKTYIDPDTGYPLDELLPETIEWLQGLDLHYTHLSQMLHISLPDTLQDFDVNSVNIQLDEKLQKALEEGIERSNLNAISNAQKVQYFRVLPHDFSIPTGEFGPTLKIRRNIVHQKYAQIIDSMYKQ</sequence>
<evidence type="ECO:0000313" key="6">
    <source>
        <dbReference type="EnsemblMetazoa" id="SCAU007887-PA"/>
    </source>
</evidence>
<dbReference type="Pfam" id="PF00501">
    <property type="entry name" value="AMP-binding"/>
    <property type="match status" value="1"/>
</dbReference>
<dbReference type="OrthoDB" id="3633556at2759"/>
<dbReference type="GO" id="GO:0004467">
    <property type="term" value="F:long-chain fatty acid-CoA ligase activity"/>
    <property type="evidence" value="ECO:0007669"/>
    <property type="project" value="UniProtKB-EC"/>
</dbReference>
<gene>
    <name evidence="6" type="primary">106080444</name>
</gene>
<evidence type="ECO:0000259" key="5">
    <source>
        <dbReference type="Pfam" id="PF00501"/>
    </source>
</evidence>
<keyword evidence="2" id="KW-0276">Fatty acid metabolism</keyword>
<evidence type="ECO:0000256" key="1">
    <source>
        <dbReference type="ARBA" id="ARBA00022598"/>
    </source>
</evidence>
<dbReference type="Gene3D" id="3.40.50.12780">
    <property type="entry name" value="N-terminal domain of ligase-like"/>
    <property type="match status" value="1"/>
</dbReference>
<dbReference type="GO" id="GO:0005783">
    <property type="term" value="C:endoplasmic reticulum"/>
    <property type="evidence" value="ECO:0007669"/>
    <property type="project" value="TreeGrafter"/>
</dbReference>
<accession>A0A1I8PGQ3</accession>
<reference evidence="6" key="1">
    <citation type="submission" date="2020-05" db="UniProtKB">
        <authorList>
            <consortium name="EnsemblMetazoa"/>
        </authorList>
    </citation>
    <scope>IDENTIFICATION</scope>
    <source>
        <strain evidence="6">USDA</strain>
    </source>
</reference>
<evidence type="ECO:0000256" key="2">
    <source>
        <dbReference type="ARBA" id="ARBA00022832"/>
    </source>
</evidence>
<evidence type="ECO:0000256" key="4">
    <source>
        <dbReference type="ARBA" id="ARBA00026121"/>
    </source>
</evidence>
<keyword evidence="1" id="KW-0436">Ligase</keyword>
<dbReference type="GO" id="GO:0016020">
    <property type="term" value="C:membrane"/>
    <property type="evidence" value="ECO:0007669"/>
    <property type="project" value="TreeGrafter"/>
</dbReference>
<organism evidence="6 7">
    <name type="scientific">Stomoxys calcitrans</name>
    <name type="common">Stable fly</name>
    <name type="synonym">Conops calcitrans</name>
    <dbReference type="NCBI Taxonomy" id="35570"/>
    <lineage>
        <taxon>Eukaryota</taxon>
        <taxon>Metazoa</taxon>
        <taxon>Ecdysozoa</taxon>
        <taxon>Arthropoda</taxon>
        <taxon>Hexapoda</taxon>
        <taxon>Insecta</taxon>
        <taxon>Pterygota</taxon>
        <taxon>Neoptera</taxon>
        <taxon>Endopterygota</taxon>
        <taxon>Diptera</taxon>
        <taxon>Brachycera</taxon>
        <taxon>Muscomorpha</taxon>
        <taxon>Muscoidea</taxon>
        <taxon>Muscidae</taxon>
        <taxon>Stomoxys</taxon>
    </lineage>
</organism>
<dbReference type="EC" id="6.2.1.3" evidence="4"/>
<dbReference type="InterPro" id="IPR042099">
    <property type="entry name" value="ANL_N_sf"/>
</dbReference>
<dbReference type="STRING" id="35570.A0A1I8PGQ3"/>
<evidence type="ECO:0000313" key="7">
    <source>
        <dbReference type="Proteomes" id="UP000095300"/>
    </source>
</evidence>
<dbReference type="AlphaFoldDB" id="A0A1I8PGQ3"/>
<name>A0A1I8PGQ3_STOCA</name>
<dbReference type="VEuPathDB" id="VectorBase:SCAU007887"/>
<dbReference type="Proteomes" id="UP000095300">
    <property type="component" value="Unassembled WGS sequence"/>
</dbReference>
<dbReference type="SUPFAM" id="SSF56801">
    <property type="entry name" value="Acetyl-CoA synthetase-like"/>
    <property type="match status" value="1"/>
</dbReference>
<keyword evidence="7" id="KW-1185">Reference proteome</keyword>
<protein>
    <recommendedName>
        <fullName evidence="4">long-chain-fatty-acid--CoA ligase</fullName>
        <ecNumber evidence="4">6.2.1.3</ecNumber>
    </recommendedName>
</protein>
<proteinExistence type="predicted"/>
<dbReference type="InterPro" id="IPR000873">
    <property type="entry name" value="AMP-dep_synth/lig_dom"/>
</dbReference>
<dbReference type="PANTHER" id="PTHR43272">
    <property type="entry name" value="LONG-CHAIN-FATTY-ACID--COA LIGASE"/>
    <property type="match status" value="1"/>
</dbReference>
<keyword evidence="3" id="KW-0443">Lipid metabolism</keyword>
<dbReference type="EnsemblMetazoa" id="SCAU007887-RA">
    <property type="protein sequence ID" value="SCAU007887-PA"/>
    <property type="gene ID" value="SCAU007887"/>
</dbReference>
<dbReference type="PANTHER" id="PTHR43272:SF32">
    <property type="entry name" value="AMP-DEPENDENT SYNTHETASE_LIGASE DOMAIN-CONTAINING PROTEIN"/>
    <property type="match status" value="1"/>
</dbReference>